<feature type="region of interest" description="Disordered" evidence="1">
    <location>
        <begin position="39"/>
        <end position="61"/>
    </location>
</feature>
<dbReference type="PROSITE" id="PS50802">
    <property type="entry name" value="OTU"/>
    <property type="match status" value="1"/>
</dbReference>
<proteinExistence type="predicted"/>
<dbReference type="SUPFAM" id="SSF54001">
    <property type="entry name" value="Cysteine proteinases"/>
    <property type="match status" value="1"/>
</dbReference>
<sequence length="1298" mass="146562">MLSFLESSFSVLSGQKVFLLYRSIPVFGEVVDRNMTEHYGNSRASSSSASSLNSSSQGTEDDHAIAKILAEEEENASRYGGKLGKRLSHLDSIPHTPRVIGQIPDPNDATLDHGRLSGRLAAYGLAEFQIQGDGNCQFRALADQLYHNPEYHKHVRKEVVKQLKHFRKFYESYVPMKYKSYLKKMKRLGEWGDHITLQAAADRVIIDGSKDLDFEQRYCIVSFVSAICHLLKKSGAETRYMQLLIWKIFLPLMKVHSNDRELFNKVAGMTFSVIADTNSWGVVEVTIIPFFLRLVGLSMGEIQSEELDAYKLCLTSKSSEDWHFGPQCTLYDNLVQCNPNYFPLPVSCHILTLILDASQQSLPTVRSVSGLDFVDGCCMDKFFAKLLWDLCNITIKMLPQSLEHRSSAITFFLPSIFRALDSRSAFEVSINGQNYILSRKSILEKLWKSCKTLFSLGPLERRDAYAILSLYLSFFTYTDECQYSYMSSTTEMFDLRAEKQFWDEMKKGLVDKESSVRKQSLYILKRTINLDEENQYQTSVKTIDERSLVHRGKTKRERWAEEEAMSLGVGIICKMSDFLSSCYQKWEAFFLLYEMLEEYGTHLVEAAWNHQMTLLLHSSLSPENSAKTINGNVCSTWMDSSEEIFEWLAVLWERGFCHDNPQVRCLVMQSFLSTEWTKYNHCAKLVPQNFLTGSLVEGLNDPVHNKDFGVRGVYSTWTIEAAGQFFSRYSSYLDERNGVAFLKSLSSVAKRQSFGRAGLMCLTKCISSAACGIGKCGDISSVILQDKESYMSDKVDLLDTFRYIIESSKQHFNPSYRHQVCENILAAAASVVIPIDVPLETLLLFISSFPREITDNGGSLRLKTQEWLRMSVEKPTTSDCLQTNLKLLESLIGYQRKWISSSHAIDTFVSYDDEDLDSWEAEAERWTRVLFLVIKEEEDLNPILKFIQDHGANVCDRSNNLEWVPVKFLILLLSFIHELQVLQGRLVECLKTGSLKTSLGISDKVGQYSVMKSSTIFTVFSKSFFSILDALLSYAGLSCSIFWSKHMEEGGDFSGSIRGRLGGPSQRRLSSSLTSSVLQAVTSVKAVASISSWSAQFGTDTSLASVVTYLWNFCWKISSTSPPCNSEIEAEIRLAAYEAVAGALEGLLSMFSLLSLDHVTENDELASLEADGKPVLDSLLRTLLQNINSIIAVGNLARTRRAVLLNWKWICLELLLSIPNHALRSGVHLRNYNFYFSDTTLKWTFNDIVDSLENAGDVSVLPMLRSVRLIMELLALGRKGSMISACHGIDIQVFSGTV</sequence>
<dbReference type="Pfam" id="PF02338">
    <property type="entry name" value="OTU"/>
    <property type="match status" value="1"/>
</dbReference>
<comment type="caution">
    <text evidence="3">The sequence shown here is derived from an EMBL/GenBank/DDBJ whole genome shotgun (WGS) entry which is preliminary data.</text>
</comment>
<dbReference type="InterPro" id="IPR045330">
    <property type="entry name" value="TRM3/TARBP1"/>
</dbReference>
<feature type="domain" description="OTU" evidence="2">
    <location>
        <begin position="125"/>
        <end position="224"/>
    </location>
</feature>
<dbReference type="PANTHER" id="PTHR12029:SF11">
    <property type="entry name" value="METHYLTRANSFERASE TARBP1-RELATED"/>
    <property type="match status" value="1"/>
</dbReference>
<protein>
    <recommendedName>
        <fullName evidence="2">OTU domain-containing protein</fullName>
    </recommendedName>
</protein>
<dbReference type="InterPro" id="IPR016024">
    <property type="entry name" value="ARM-type_fold"/>
</dbReference>
<evidence type="ECO:0000313" key="3">
    <source>
        <dbReference type="EMBL" id="MCD7466609.1"/>
    </source>
</evidence>
<gene>
    <name evidence="3" type="ORF">HAX54_003456</name>
</gene>
<name>A0ABS8T6L7_DATST</name>
<dbReference type="SUPFAM" id="SSF48371">
    <property type="entry name" value="ARM repeat"/>
    <property type="match status" value="1"/>
</dbReference>
<dbReference type="Pfam" id="PF25050">
    <property type="entry name" value="TARBP1"/>
    <property type="match status" value="1"/>
</dbReference>
<dbReference type="EMBL" id="JACEIK010001159">
    <property type="protein sequence ID" value="MCD7466609.1"/>
    <property type="molecule type" value="Genomic_DNA"/>
</dbReference>
<dbReference type="InterPro" id="IPR056921">
    <property type="entry name" value="TARBP1_dom"/>
</dbReference>
<keyword evidence="4" id="KW-1185">Reference proteome</keyword>
<dbReference type="PANTHER" id="PTHR12029">
    <property type="entry name" value="RNA METHYLTRANSFERASE"/>
    <property type="match status" value="1"/>
</dbReference>
<evidence type="ECO:0000313" key="4">
    <source>
        <dbReference type="Proteomes" id="UP000823775"/>
    </source>
</evidence>
<organism evidence="3 4">
    <name type="scientific">Datura stramonium</name>
    <name type="common">Jimsonweed</name>
    <name type="synonym">Common thornapple</name>
    <dbReference type="NCBI Taxonomy" id="4076"/>
    <lineage>
        <taxon>Eukaryota</taxon>
        <taxon>Viridiplantae</taxon>
        <taxon>Streptophyta</taxon>
        <taxon>Embryophyta</taxon>
        <taxon>Tracheophyta</taxon>
        <taxon>Spermatophyta</taxon>
        <taxon>Magnoliopsida</taxon>
        <taxon>eudicotyledons</taxon>
        <taxon>Gunneridae</taxon>
        <taxon>Pentapetalae</taxon>
        <taxon>asterids</taxon>
        <taxon>lamiids</taxon>
        <taxon>Solanales</taxon>
        <taxon>Solanaceae</taxon>
        <taxon>Solanoideae</taxon>
        <taxon>Datureae</taxon>
        <taxon>Datura</taxon>
    </lineage>
</organism>
<accession>A0ABS8T6L7</accession>
<dbReference type="InterPro" id="IPR038765">
    <property type="entry name" value="Papain-like_cys_pep_sf"/>
</dbReference>
<dbReference type="Proteomes" id="UP000823775">
    <property type="component" value="Unassembled WGS sequence"/>
</dbReference>
<dbReference type="CDD" id="cd22751">
    <property type="entry name" value="OTU_plant_OTU9-like"/>
    <property type="match status" value="1"/>
</dbReference>
<dbReference type="InterPro" id="IPR003323">
    <property type="entry name" value="OTU_dom"/>
</dbReference>
<dbReference type="Gene3D" id="3.90.70.80">
    <property type="match status" value="1"/>
</dbReference>
<evidence type="ECO:0000259" key="2">
    <source>
        <dbReference type="PROSITE" id="PS50802"/>
    </source>
</evidence>
<evidence type="ECO:0000256" key="1">
    <source>
        <dbReference type="SAM" id="MobiDB-lite"/>
    </source>
</evidence>
<reference evidence="3 4" key="1">
    <citation type="journal article" date="2021" name="BMC Genomics">
        <title>Datura genome reveals duplications of psychoactive alkaloid biosynthetic genes and high mutation rate following tissue culture.</title>
        <authorList>
            <person name="Rajewski A."/>
            <person name="Carter-House D."/>
            <person name="Stajich J."/>
            <person name="Litt A."/>
        </authorList>
    </citation>
    <scope>NUCLEOTIDE SEQUENCE [LARGE SCALE GENOMIC DNA]</scope>
    <source>
        <strain evidence="3">AR-01</strain>
    </source>
</reference>
<feature type="compositionally biased region" description="Low complexity" evidence="1">
    <location>
        <begin position="41"/>
        <end position="56"/>
    </location>
</feature>